<organism evidence="1">
    <name type="scientific">marine metagenome</name>
    <dbReference type="NCBI Taxonomy" id="408172"/>
    <lineage>
        <taxon>unclassified sequences</taxon>
        <taxon>metagenomes</taxon>
        <taxon>ecological metagenomes</taxon>
    </lineage>
</organism>
<name>A0A382C6D3_9ZZZZ</name>
<reference evidence="1" key="1">
    <citation type="submission" date="2018-05" db="EMBL/GenBank/DDBJ databases">
        <authorList>
            <person name="Lanie J.A."/>
            <person name="Ng W.-L."/>
            <person name="Kazmierczak K.M."/>
            <person name="Andrzejewski T.M."/>
            <person name="Davidsen T.M."/>
            <person name="Wayne K.J."/>
            <person name="Tettelin H."/>
            <person name="Glass J.I."/>
            <person name="Rusch D."/>
            <person name="Podicherti R."/>
            <person name="Tsui H.-C.T."/>
            <person name="Winkler M.E."/>
        </authorList>
    </citation>
    <scope>NUCLEOTIDE SEQUENCE</scope>
</reference>
<dbReference type="EMBL" id="UINC01032943">
    <property type="protein sequence ID" value="SVB21434.1"/>
    <property type="molecule type" value="Genomic_DNA"/>
</dbReference>
<evidence type="ECO:0000313" key="1">
    <source>
        <dbReference type="EMBL" id="SVB21434.1"/>
    </source>
</evidence>
<feature type="non-terminal residue" evidence="1">
    <location>
        <position position="1"/>
    </location>
</feature>
<proteinExistence type="predicted"/>
<dbReference type="AlphaFoldDB" id="A0A382C6D3"/>
<accession>A0A382C6D3</accession>
<protein>
    <submittedName>
        <fullName evidence="1">Uncharacterized protein</fullName>
    </submittedName>
</protein>
<gene>
    <name evidence="1" type="ORF">METZ01_LOCUS174288</name>
</gene>
<sequence length="47" mass="5394">MKILAILFITILVFSNSSFASKNYLKDYAGEWVLNKQTNCEDPILKL</sequence>
<feature type="non-terminal residue" evidence="1">
    <location>
        <position position="47"/>
    </location>
</feature>